<feature type="compositionally biased region" description="Low complexity" evidence="1">
    <location>
        <begin position="981"/>
        <end position="990"/>
    </location>
</feature>
<feature type="region of interest" description="Disordered" evidence="1">
    <location>
        <begin position="849"/>
        <end position="869"/>
    </location>
</feature>
<dbReference type="RefSeq" id="XP_014653940.1">
    <property type="nucleotide sequence ID" value="XM_014798454.1"/>
</dbReference>
<feature type="region of interest" description="Disordered" evidence="1">
    <location>
        <begin position="1388"/>
        <end position="1413"/>
    </location>
</feature>
<feature type="region of interest" description="Disordered" evidence="1">
    <location>
        <begin position="294"/>
        <end position="335"/>
    </location>
</feature>
<feature type="compositionally biased region" description="Low complexity" evidence="1">
    <location>
        <begin position="1780"/>
        <end position="1789"/>
    </location>
</feature>
<feature type="region of interest" description="Disordered" evidence="1">
    <location>
        <begin position="1721"/>
        <end position="1748"/>
    </location>
</feature>
<evidence type="ECO:0000256" key="1">
    <source>
        <dbReference type="SAM" id="MobiDB-lite"/>
    </source>
</evidence>
<feature type="compositionally biased region" description="Polar residues" evidence="1">
    <location>
        <begin position="1571"/>
        <end position="1583"/>
    </location>
</feature>
<feature type="region of interest" description="Disordered" evidence="1">
    <location>
        <begin position="969"/>
        <end position="1082"/>
    </location>
</feature>
<feature type="region of interest" description="Disordered" evidence="1">
    <location>
        <begin position="1216"/>
        <end position="1271"/>
    </location>
</feature>
<feature type="region of interest" description="Disordered" evidence="1">
    <location>
        <begin position="1873"/>
        <end position="1892"/>
    </location>
</feature>
<proteinExistence type="predicted"/>
<feature type="region of interest" description="Disordered" evidence="1">
    <location>
        <begin position="1571"/>
        <end position="1606"/>
    </location>
</feature>
<feature type="region of interest" description="Disordered" evidence="1">
    <location>
        <begin position="1649"/>
        <end position="1672"/>
    </location>
</feature>
<evidence type="ECO:0000313" key="3">
    <source>
        <dbReference type="Proteomes" id="UP000053758"/>
    </source>
</evidence>
<feature type="compositionally biased region" description="Acidic residues" evidence="1">
    <location>
        <begin position="1397"/>
        <end position="1406"/>
    </location>
</feature>
<feature type="compositionally biased region" description="Polar residues" evidence="1">
    <location>
        <begin position="659"/>
        <end position="673"/>
    </location>
</feature>
<feature type="compositionally biased region" description="Basic and acidic residues" evidence="1">
    <location>
        <begin position="396"/>
        <end position="405"/>
    </location>
</feature>
<dbReference type="EMBL" id="DF830089">
    <property type="protein sequence ID" value="GAK67846.1"/>
    <property type="molecule type" value="Genomic_DNA"/>
</dbReference>
<feature type="compositionally biased region" description="Pro residues" evidence="1">
    <location>
        <begin position="488"/>
        <end position="497"/>
    </location>
</feature>
<feature type="compositionally biased region" description="Low complexity" evidence="1">
    <location>
        <begin position="365"/>
        <end position="378"/>
    </location>
</feature>
<feature type="compositionally biased region" description="Polar residues" evidence="1">
    <location>
        <begin position="1116"/>
        <end position="1146"/>
    </location>
</feature>
<sequence>MSFEAGSRCFRNEIRTESTVTSSAMGCNDRGRRLHLNFGRLLPFVSGLRSGFDSSALAAGAARQHVHTGEAETGEGKVMQELGQARCSAKSRLGSSRSIATLKLGAHRGESRRPCCHSALLPILRGCPPASARFAFALISCLGVEQLVKPQPTHARPTAAHCSAAPRSHFRLNSAARGRQVASPLLELQSGPVPDEASLLAANDCDPTSWFHSSPPARLPSTSSPSINTIQGVVVAIASAPHRICAMSATLHSHPYRLSPSVSLAVDGADTSLQHSQSNASNLFQHGLLARSPQSSNAARLSPLPQATSPTSPVASSSRTTMATASSSPQPKPAAALGSELFDAIVQAADPRHPDHAAWQERYGSLSNRSSRASFSSSSKRDKAGPNLAATSNSRKSLDHPDGATRRRGASRKAGAPFDLSRSNHADSAAGSDADDPLLPAFLSGDDRSTPVRASFEGSMHSNRSASVASSSHRRRNRRLRDASRPKPLLPPIPPPRVTSSTNWQSTYGSPSLPTLASSSRIDNHPSSSGTVSDNQDHFAFPAPAERLLASPDLPASVRIAHPYASAMAAEPALEKVSALPTMPFAPFANGINPIGRPRQHPASSELSISANQSPALSLPAADQREPVRPSHTGHQRRQESTSTSGHSSQVGAMPAFASHTSPNGALTQQSSFLHLPRSKSASKQVASPRIGHTTLPDRPSRHANRPDGIAPPRKSLSKIRQILGSDTPALDGPPLPEKSQAQLQRAANSANEIQDAAPSLPPKGGSWAAAPPQEAATRTPQPAQAGQDAEVSREGVDSSSKFGLAAFPLRRDDEFRANDNEFEMSDDSDVEPEPEVSRVGLPQLSTSSFHHQHATAPRKPQRNPGAVRRSLDSIISPFRAGLFNVGGGSSSTGRKSNASNTKAGLAVPEPEPIAEGRRSFSDSRFVRPFLPRNRNATLNGNRRPLSKVLDHPDDEIEDVMQVLARRQGDEHDASLGMSPAADAQAASTDAHAKSDLQSVEFSSRRNRAINFDLPNSKRVPTGPSAGGHGNANGAEAGQRSWEATAAPGWADASMPSMSSSRSMASTFSRSTNNLHDGGDSPFEAFARNATLSIQQQSPRGRFGGFFSKVKGSVTPKGTPNLPSNEFSASSGPSTINHQQNDSPQASPVAMIGTSKRAERPFRARVKSLTSPRGLSSSRNNDNAAIVPAVPAIPSQFVDLPTEDDRYVRAASVGPTLTNSSTASSQAMQMPASMSATFASPGWEHTQSVWEESPQIPTSSTFPSTDKSSRSLGRLLRRKKTQENLDAVIESFVPLPPKMSHADAADEAAPRSSMSSVRGFDVVDPAEPASSLGQTRTTIRKTLSPALLSDSPHQGIDEALEDEVASSLGHGVAGARLDVDADVRKGSEAAAARETSEADDVAEELSELPGDSQRFRSPLGRFIRSNAPGDRLSRVEELSERLSHIADPTDTGALRGPVSLPTSPNPRSFGEHRSVRRSVSGNVRGQAVPPPTLELAGVRESRLRNASLDIVRNGTAYEAASSRPAALESPASLGSTVASSPAAGRSAMTPKSPGSMAMFGEQLTPSWRSTSFSTARTGRTSFSQDRDRAPVASPISPPMPSSRGAGVSQAIKRLGIKGKSKKTGKGIGPSDVIVLDYDEDETAEDALREAAARPSMSLEPRPSFGGGARPSFSNLARPSFGGGARPSIEVTGRNSLVAAEMVTKLLEVEASGLIPSPVTPSFGSNGLGQHSQSDFAKSTTSLGRKGAESDAGLGAAEVAGLGIGSVQWCEGMPLHKAESGEAMASASASDGTYTSQGVQTPENASLSHSASMQMLPKSDMAWAGTDGDTDATPSTPGLPPPKSSELVALEALLGRFPQQQKELLQDISARVAKTPKMDKRGGWDSREDVASS</sequence>
<dbReference type="GeneID" id="26306903"/>
<feature type="compositionally biased region" description="Polar residues" evidence="1">
    <location>
        <begin position="602"/>
        <end position="616"/>
    </location>
</feature>
<name>A0A081CMF0_PSEA2</name>
<gene>
    <name evidence="2" type="ORF">PAN0_022d6076</name>
</gene>
<feature type="compositionally biased region" description="Polar residues" evidence="1">
    <location>
        <begin position="1168"/>
        <end position="1182"/>
    </location>
</feature>
<evidence type="ECO:0000313" key="2">
    <source>
        <dbReference type="EMBL" id="GAK67846.1"/>
    </source>
</evidence>
<feature type="compositionally biased region" description="Polar residues" evidence="1">
    <location>
        <begin position="1245"/>
        <end position="1266"/>
    </location>
</feature>
<reference evidence="2" key="1">
    <citation type="submission" date="2014-07" db="EMBL/GenBank/DDBJ databases">
        <title>Draft genome sequence of the yeast Pseudozyma antarctica JCM 10317 known as a producer of lipase B which used in a wide range of industrial applications.</title>
        <authorList>
            <person name="Morita T."/>
            <person name="Saika A."/>
            <person name="Koike H."/>
        </authorList>
    </citation>
    <scope>NUCLEOTIDE SEQUENCE</scope>
    <source>
        <strain evidence="2">JCM 10317</strain>
    </source>
</reference>
<feature type="compositionally biased region" description="Polar residues" evidence="1">
    <location>
        <begin position="892"/>
        <end position="903"/>
    </location>
</feature>
<feature type="compositionally biased region" description="Basic and acidic residues" evidence="1">
    <location>
        <begin position="1875"/>
        <end position="1892"/>
    </location>
</feature>
<feature type="compositionally biased region" description="Low complexity" evidence="1">
    <location>
        <begin position="1220"/>
        <end position="1237"/>
    </location>
</feature>
<feature type="compositionally biased region" description="Polar residues" evidence="1">
    <location>
        <begin position="740"/>
        <end position="753"/>
    </location>
</feature>
<accession>A0A081CMF0</accession>
<dbReference type="Proteomes" id="UP000053758">
    <property type="component" value="Unassembled WGS sequence"/>
</dbReference>
<feature type="region of interest" description="Disordered" evidence="1">
    <location>
        <begin position="1094"/>
        <end position="1182"/>
    </location>
</feature>
<feature type="compositionally biased region" description="Low complexity" evidence="1">
    <location>
        <begin position="1053"/>
        <end position="1072"/>
    </location>
</feature>
<feature type="region of interest" description="Disordered" evidence="1">
    <location>
        <begin position="1447"/>
        <end position="1474"/>
    </location>
</feature>
<feature type="compositionally biased region" description="Low complexity" evidence="1">
    <location>
        <begin position="307"/>
        <end position="335"/>
    </location>
</feature>
<feature type="compositionally biased region" description="Polar residues" evidence="1">
    <location>
        <begin position="641"/>
        <end position="651"/>
    </location>
</feature>
<feature type="region of interest" description="Disordered" evidence="1">
    <location>
        <begin position="885"/>
        <end position="920"/>
    </location>
</feature>
<feature type="region of interest" description="Disordered" evidence="1">
    <location>
        <begin position="361"/>
        <end position="538"/>
    </location>
</feature>
<feature type="region of interest" description="Disordered" evidence="1">
    <location>
        <begin position="1521"/>
        <end position="1553"/>
    </location>
</feature>
<feature type="region of interest" description="Disordered" evidence="1">
    <location>
        <begin position="1780"/>
        <end position="1845"/>
    </location>
</feature>
<organism evidence="2">
    <name type="scientific">Pseudozyma antarctica</name>
    <name type="common">Yeast</name>
    <name type="synonym">Candida antarctica</name>
    <dbReference type="NCBI Taxonomy" id="84753"/>
    <lineage>
        <taxon>Eukaryota</taxon>
        <taxon>Fungi</taxon>
        <taxon>Dikarya</taxon>
        <taxon>Basidiomycota</taxon>
        <taxon>Ustilaginomycotina</taxon>
        <taxon>Ustilaginomycetes</taxon>
        <taxon>Ustilaginales</taxon>
        <taxon>Ustilaginaceae</taxon>
        <taxon>Moesziomyces</taxon>
    </lineage>
</organism>
<feature type="compositionally biased region" description="Low complexity" evidence="1">
    <location>
        <begin position="459"/>
        <end position="471"/>
    </location>
</feature>
<feature type="region of interest" description="Disordered" evidence="1">
    <location>
        <begin position="593"/>
        <end position="800"/>
    </location>
</feature>
<dbReference type="HOGENOM" id="CLU_243375_0_0_1"/>
<feature type="compositionally biased region" description="Low complexity" evidence="1">
    <location>
        <begin position="426"/>
        <end position="441"/>
    </location>
</feature>
<protein>
    <submittedName>
        <fullName evidence="2">Uncharacterized protein</fullName>
    </submittedName>
</protein>
<feature type="compositionally biased region" description="Polar residues" evidence="1">
    <location>
        <begin position="1790"/>
        <end position="1812"/>
    </location>
</feature>
<feature type="compositionally biased region" description="Polar residues" evidence="1">
    <location>
        <begin position="1721"/>
        <end position="1742"/>
    </location>
</feature>
<keyword evidence="3" id="KW-1185">Reference proteome</keyword>
<feature type="compositionally biased region" description="Polar residues" evidence="1">
    <location>
        <begin position="498"/>
        <end position="534"/>
    </location>
</feature>